<dbReference type="GO" id="GO:0005737">
    <property type="term" value="C:cytoplasm"/>
    <property type="evidence" value="ECO:0007669"/>
    <property type="project" value="UniProtKB-ARBA"/>
</dbReference>
<keyword evidence="2" id="KW-0687">Ribonucleoprotein</keyword>
<dbReference type="SMART" id="SM01387">
    <property type="entry name" value="Ribosomal_S15"/>
    <property type="match status" value="1"/>
</dbReference>
<reference evidence="3" key="1">
    <citation type="submission" date="2018-05" db="EMBL/GenBank/DDBJ databases">
        <authorList>
            <person name="Lanie J.A."/>
            <person name="Ng W.-L."/>
            <person name="Kazmierczak K.M."/>
            <person name="Andrzejewski T.M."/>
            <person name="Davidsen T.M."/>
            <person name="Wayne K.J."/>
            <person name="Tettelin H."/>
            <person name="Glass J.I."/>
            <person name="Rusch D."/>
            <person name="Podicherti R."/>
            <person name="Tsui H.-C.T."/>
            <person name="Winkler M.E."/>
        </authorList>
    </citation>
    <scope>NUCLEOTIDE SEQUENCE</scope>
</reference>
<dbReference type="GO" id="GO:1990904">
    <property type="term" value="C:ribonucleoprotein complex"/>
    <property type="evidence" value="ECO:0007669"/>
    <property type="project" value="UniProtKB-KW"/>
</dbReference>
<dbReference type="PANTHER" id="PTHR23321">
    <property type="entry name" value="RIBOSOMAL PROTEIN S15, BACTERIAL AND ORGANELLAR"/>
    <property type="match status" value="1"/>
</dbReference>
<dbReference type="GO" id="GO:0003735">
    <property type="term" value="F:structural constituent of ribosome"/>
    <property type="evidence" value="ECO:0007669"/>
    <property type="project" value="InterPro"/>
</dbReference>
<protein>
    <recommendedName>
        <fullName evidence="4">30S ribosomal protein S15</fullName>
    </recommendedName>
</protein>
<dbReference type="GO" id="GO:0006412">
    <property type="term" value="P:translation"/>
    <property type="evidence" value="ECO:0007669"/>
    <property type="project" value="InterPro"/>
</dbReference>
<organism evidence="3">
    <name type="scientific">marine metagenome</name>
    <dbReference type="NCBI Taxonomy" id="408172"/>
    <lineage>
        <taxon>unclassified sequences</taxon>
        <taxon>metagenomes</taxon>
        <taxon>ecological metagenomes</taxon>
    </lineage>
</organism>
<dbReference type="NCBIfam" id="TIGR00952">
    <property type="entry name" value="S15_bact"/>
    <property type="match status" value="1"/>
</dbReference>
<sequence>MDEKNTGSSEAQIALLTDRIRLLTGHVKNHKKDIHSRYGLVKLVSQRKKQLKYLRKTNSDSYDELIEKLSIRGL</sequence>
<dbReference type="PANTHER" id="PTHR23321:SF26">
    <property type="entry name" value="SMALL RIBOSOMAL SUBUNIT PROTEIN US15M"/>
    <property type="match status" value="1"/>
</dbReference>
<evidence type="ECO:0000256" key="1">
    <source>
        <dbReference type="ARBA" id="ARBA00022980"/>
    </source>
</evidence>
<dbReference type="EMBL" id="UINC01001670">
    <property type="protein sequence ID" value="SUZ86195.1"/>
    <property type="molecule type" value="Genomic_DNA"/>
</dbReference>
<dbReference type="GO" id="GO:0005840">
    <property type="term" value="C:ribosome"/>
    <property type="evidence" value="ECO:0007669"/>
    <property type="project" value="UniProtKB-KW"/>
</dbReference>
<dbReference type="SUPFAM" id="SSF47060">
    <property type="entry name" value="S15/NS1 RNA-binding domain"/>
    <property type="match status" value="1"/>
</dbReference>
<dbReference type="Gene3D" id="6.10.250.3130">
    <property type="match status" value="1"/>
</dbReference>
<evidence type="ECO:0008006" key="4">
    <source>
        <dbReference type="Google" id="ProtNLM"/>
    </source>
</evidence>
<accession>A0A381R369</accession>
<dbReference type="CDD" id="cd00353">
    <property type="entry name" value="Ribosomal_S15p_S13e"/>
    <property type="match status" value="1"/>
</dbReference>
<dbReference type="InterPro" id="IPR005290">
    <property type="entry name" value="Ribosomal_uS15_bac-type"/>
</dbReference>
<dbReference type="HAMAP" id="MF_01343_B">
    <property type="entry name" value="Ribosomal_uS15_B"/>
    <property type="match status" value="1"/>
</dbReference>
<dbReference type="Pfam" id="PF00312">
    <property type="entry name" value="Ribosomal_S15"/>
    <property type="match status" value="1"/>
</dbReference>
<evidence type="ECO:0000313" key="3">
    <source>
        <dbReference type="EMBL" id="SUZ86195.1"/>
    </source>
</evidence>
<dbReference type="InterPro" id="IPR000589">
    <property type="entry name" value="Ribosomal_uS15"/>
</dbReference>
<dbReference type="AlphaFoldDB" id="A0A381R369"/>
<keyword evidence="1" id="KW-0689">Ribosomal protein</keyword>
<proteinExistence type="inferred from homology"/>
<name>A0A381R369_9ZZZZ</name>
<dbReference type="Gene3D" id="1.10.287.10">
    <property type="entry name" value="S15/NS1, RNA-binding"/>
    <property type="match status" value="1"/>
</dbReference>
<gene>
    <name evidence="3" type="ORF">METZ01_LOCUS39049</name>
</gene>
<dbReference type="InterPro" id="IPR009068">
    <property type="entry name" value="uS15_NS1_RNA-bd_sf"/>
</dbReference>
<evidence type="ECO:0000256" key="2">
    <source>
        <dbReference type="ARBA" id="ARBA00023274"/>
    </source>
</evidence>